<comment type="similarity">
    <text evidence="1">Belongs to the peptidase A24 family.</text>
</comment>
<dbReference type="HOGENOM" id="CLU_057101_2_2_11"/>
<keyword evidence="2" id="KW-0812">Transmembrane</keyword>
<keyword evidence="5" id="KW-1185">Reference proteome</keyword>
<dbReference type="eggNOG" id="COG1989">
    <property type="taxonomic scope" value="Bacteria"/>
</dbReference>
<evidence type="ECO:0000259" key="3">
    <source>
        <dbReference type="Pfam" id="PF01478"/>
    </source>
</evidence>
<keyword evidence="2" id="KW-0472">Membrane</keyword>
<protein>
    <submittedName>
        <fullName evidence="4">Peptidase A24A prepilin type IV</fullName>
    </submittedName>
</protein>
<keyword evidence="2" id="KW-1133">Transmembrane helix</keyword>
<dbReference type="RefSeq" id="WP_012877284.1">
    <property type="nucleotide sequence ID" value="NC_013530.1"/>
</dbReference>
<dbReference type="GO" id="GO:0005886">
    <property type="term" value="C:plasma membrane"/>
    <property type="evidence" value="ECO:0007669"/>
    <property type="project" value="TreeGrafter"/>
</dbReference>
<organism evidence="4 5">
    <name type="scientific">Xylanimonas cellulosilytica (strain DSM 15894 / JCM 12276 / CECT 5975 / KCTC 9989 / LMG 20990 / NBRC 107835 / XIL07)</name>
    <dbReference type="NCBI Taxonomy" id="446471"/>
    <lineage>
        <taxon>Bacteria</taxon>
        <taxon>Bacillati</taxon>
        <taxon>Actinomycetota</taxon>
        <taxon>Actinomycetes</taxon>
        <taxon>Micrococcales</taxon>
        <taxon>Promicromonosporaceae</taxon>
        <taxon>Xylanimonas</taxon>
    </lineage>
</organism>
<dbReference type="OrthoDB" id="2087435at2"/>
<feature type="transmembrane region" description="Helical" evidence="2">
    <location>
        <begin position="99"/>
        <end position="116"/>
    </location>
</feature>
<feature type="transmembrane region" description="Helical" evidence="2">
    <location>
        <begin position="175"/>
        <end position="194"/>
    </location>
</feature>
<dbReference type="Proteomes" id="UP000002255">
    <property type="component" value="Chromosome"/>
</dbReference>
<dbReference type="PANTHER" id="PTHR30487:SF0">
    <property type="entry name" value="PREPILIN LEADER PEPTIDASE_N-METHYLTRANSFERASE-RELATED"/>
    <property type="match status" value="1"/>
</dbReference>
<feature type="transmembrane region" description="Helical" evidence="2">
    <location>
        <begin position="75"/>
        <end position="93"/>
    </location>
</feature>
<evidence type="ECO:0000256" key="1">
    <source>
        <dbReference type="ARBA" id="ARBA00005801"/>
    </source>
</evidence>
<gene>
    <name evidence="4" type="ordered locus">Xcel_0501</name>
</gene>
<accession>D1BW37</accession>
<evidence type="ECO:0000256" key="2">
    <source>
        <dbReference type="SAM" id="Phobius"/>
    </source>
</evidence>
<dbReference type="Pfam" id="PF01478">
    <property type="entry name" value="Peptidase_A24"/>
    <property type="match status" value="1"/>
</dbReference>
<sequence>MSASGPTTARVLGRLATEVAPHRSAVLPLAVLALAWAGWASGPGWATPAYAVVGLAGAAHAVIDARTHRLPDAVTYPAVLLTAALLGLAAAATADGDRLVRALGGAAALGGAYLALHLVNRRGLGLGDVKLAVLLGLPAGWAGWDTVWWTGVLPFLLGGVWAVALLVTGRANRRTALAFGPFMLAGAALTLAVVRAEASLGG</sequence>
<feature type="transmembrane region" description="Helical" evidence="2">
    <location>
        <begin position="147"/>
        <end position="168"/>
    </location>
</feature>
<dbReference type="GO" id="GO:0004190">
    <property type="term" value="F:aspartic-type endopeptidase activity"/>
    <property type="evidence" value="ECO:0007669"/>
    <property type="project" value="InterPro"/>
</dbReference>
<feature type="transmembrane region" description="Helical" evidence="2">
    <location>
        <begin position="20"/>
        <end position="39"/>
    </location>
</feature>
<feature type="domain" description="Prepilin type IV endopeptidase peptidase" evidence="3">
    <location>
        <begin position="58"/>
        <end position="162"/>
    </location>
</feature>
<dbReference type="GO" id="GO:0006465">
    <property type="term" value="P:signal peptide processing"/>
    <property type="evidence" value="ECO:0007669"/>
    <property type="project" value="TreeGrafter"/>
</dbReference>
<evidence type="ECO:0000313" key="4">
    <source>
        <dbReference type="EMBL" id="ACZ29540.1"/>
    </source>
</evidence>
<reference evidence="5" key="1">
    <citation type="submission" date="2009-11" db="EMBL/GenBank/DDBJ databases">
        <title>The complete chromosome of Xylanimonas cellulosilytica DSM 15894.</title>
        <authorList>
            <consortium name="US DOE Joint Genome Institute (JGI-PGF)"/>
            <person name="Lucas S."/>
            <person name="Copeland A."/>
            <person name="Lapidus A."/>
            <person name="Glavina del Rio T."/>
            <person name="Dalin E."/>
            <person name="Tice H."/>
            <person name="Bruce D."/>
            <person name="Goodwin L."/>
            <person name="Pitluck S."/>
            <person name="Kyrpides N."/>
            <person name="Mavromatis K."/>
            <person name="Ivanova N."/>
            <person name="Mikhailova N."/>
            <person name="Foster B."/>
            <person name="Clum A."/>
            <person name="Brettin T."/>
            <person name="Detter J.C."/>
            <person name="Han C."/>
            <person name="Larimer F."/>
            <person name="Land M."/>
            <person name="Hauser L."/>
            <person name="Markowitz V."/>
            <person name="Cheng J.F."/>
            <person name="Hugenholtz P."/>
            <person name="Woyke T."/>
            <person name="Wu D."/>
            <person name="Gehrich-Schroeter G."/>
            <person name="Schneider S."/>
            <person name="Pukall S.R."/>
            <person name="Klenk H.P."/>
            <person name="Eisen J.A."/>
        </authorList>
    </citation>
    <scope>NUCLEOTIDE SEQUENCE [LARGE SCALE GENOMIC DNA]</scope>
    <source>
        <strain evidence="5">DSM 15894 / CECT 5975 / LMG 20990 / XIL07</strain>
    </source>
</reference>
<evidence type="ECO:0000313" key="5">
    <source>
        <dbReference type="Proteomes" id="UP000002255"/>
    </source>
</evidence>
<name>D1BW37_XYLCX</name>
<dbReference type="InterPro" id="IPR000045">
    <property type="entry name" value="Prepilin_IV_endopep_pep"/>
</dbReference>
<dbReference type="PANTHER" id="PTHR30487">
    <property type="entry name" value="TYPE 4 PREPILIN-LIKE PROTEINS LEADER PEPTIDE-PROCESSING ENZYME"/>
    <property type="match status" value="1"/>
</dbReference>
<dbReference type="AlphaFoldDB" id="D1BW37"/>
<dbReference type="EMBL" id="CP001821">
    <property type="protein sequence ID" value="ACZ29540.1"/>
    <property type="molecule type" value="Genomic_DNA"/>
</dbReference>
<reference evidence="4 5" key="2">
    <citation type="journal article" date="2010" name="Stand. Genomic Sci.">
        <title>Complete genome sequence of Xylanimonas cellulosilytica type strain (XIL07).</title>
        <authorList>
            <person name="Foster B."/>
            <person name="Pukall R."/>
            <person name="Abt B."/>
            <person name="Nolan M."/>
            <person name="Glavina Del Rio T."/>
            <person name="Chen F."/>
            <person name="Lucas S."/>
            <person name="Tice H."/>
            <person name="Pitluck S."/>
            <person name="Cheng J.-F."/>
            <person name="Chertkov O."/>
            <person name="Brettin T."/>
            <person name="Han C."/>
            <person name="Detter J.C."/>
            <person name="Bruce D."/>
            <person name="Goodwin L."/>
            <person name="Ivanova N."/>
            <person name="Mavromatis K."/>
            <person name="Pati A."/>
            <person name="Mikhailova N."/>
            <person name="Chen A."/>
            <person name="Palaniappan K."/>
            <person name="Land M."/>
            <person name="Hauser L."/>
            <person name="Chang Y.-J."/>
            <person name="Jeffries C.D."/>
            <person name="Chain P."/>
            <person name="Rohde M."/>
            <person name="Goeker M."/>
            <person name="Bristow J."/>
            <person name="Eisen J.A."/>
            <person name="Markowitz V."/>
            <person name="Hugenholtz P."/>
            <person name="Kyrpides N.C."/>
            <person name="Klenk H.-P."/>
            <person name="Lapidus A."/>
        </authorList>
    </citation>
    <scope>NUCLEOTIDE SEQUENCE [LARGE SCALE GENOMIC DNA]</scope>
    <source>
        <strain evidence="5">DSM 15894 / CECT 5975 / LMG 20990 / XIL07</strain>
    </source>
</reference>
<proteinExistence type="inferred from homology"/>
<dbReference type="KEGG" id="xce:Xcel_0501"/>
<dbReference type="Gene3D" id="1.20.120.1220">
    <property type="match status" value="1"/>
</dbReference>
<dbReference type="InterPro" id="IPR050882">
    <property type="entry name" value="Prepilin_peptidase/N-MTase"/>
</dbReference>
<dbReference type="STRING" id="446471.Xcel_0501"/>